<keyword evidence="2" id="KW-1185">Reference proteome</keyword>
<evidence type="ECO:0000313" key="1">
    <source>
        <dbReference type="EMBL" id="MEX3933700.1"/>
    </source>
</evidence>
<name>A0ACC6U1X9_9BURK</name>
<reference evidence="1" key="1">
    <citation type="submission" date="2024-07" db="EMBL/GenBank/DDBJ databases">
        <title>A survey of Mimosa microsymbionts across Brazilian biomes reveals a high diversity of Paraburkholderia nodulating endemic species, but also that Cupriavidus is common as a symbiont of widespread species.</title>
        <authorList>
            <person name="Rouws L."/>
            <person name="Barauna A."/>
            <person name="Beukes C."/>
            <person name="Rouws J.R.C."/>
            <person name="De Faria S.M."/>
            <person name="Gross E."/>
            <person name="Bueno Dos Reis Junior F."/>
            <person name="Simon M.F."/>
            <person name="Maluk M."/>
            <person name="Odee D.W."/>
            <person name="Kenicer G."/>
            <person name="Young J.P.W."/>
            <person name="Reis V.M."/>
            <person name="Zilli J."/>
            <person name="James E.K."/>
        </authorList>
    </citation>
    <scope>NUCLEOTIDE SEQUENCE</scope>
    <source>
        <strain evidence="1">EG181B</strain>
    </source>
</reference>
<dbReference type="Proteomes" id="UP001558850">
    <property type="component" value="Unassembled WGS sequence"/>
</dbReference>
<sequence length="206" mass="22845">MVYNDSLSEETEMARPREFDEDHVLDKALHVFWEKGYDAASLADLQEATGLTKSSLYKAFENKEGLFRRVVDRYNDNHLAFREHALAQPTPRLIAESLLDGIVVLHTGKNTPSGCLVTFAALACSADARPLADELSESRNAFERRLRKRFESVKQAGPLPEGMTSHDAATFVSTFIQGLAVQARGGATRRQLRQLVAAVLKSWPAA</sequence>
<comment type="caution">
    <text evidence="1">The sequence shown here is derived from an EMBL/GenBank/DDBJ whole genome shotgun (WGS) entry which is preliminary data.</text>
</comment>
<accession>A0ACC6U1X9</accession>
<proteinExistence type="predicted"/>
<evidence type="ECO:0000313" key="2">
    <source>
        <dbReference type="Proteomes" id="UP001558850"/>
    </source>
</evidence>
<gene>
    <name evidence="1" type="ORF">AB4Y32_18145</name>
</gene>
<organism evidence="1 2">
    <name type="scientific">Paraburkholderia phymatum</name>
    <dbReference type="NCBI Taxonomy" id="148447"/>
    <lineage>
        <taxon>Bacteria</taxon>
        <taxon>Pseudomonadati</taxon>
        <taxon>Pseudomonadota</taxon>
        <taxon>Betaproteobacteria</taxon>
        <taxon>Burkholderiales</taxon>
        <taxon>Burkholderiaceae</taxon>
        <taxon>Paraburkholderia</taxon>
    </lineage>
</organism>
<protein>
    <submittedName>
        <fullName evidence="1">TetR/AcrR family transcriptional regulator</fullName>
    </submittedName>
</protein>
<dbReference type="EMBL" id="JBFRCH010000009">
    <property type="protein sequence ID" value="MEX3933700.1"/>
    <property type="molecule type" value="Genomic_DNA"/>
</dbReference>